<dbReference type="EMBL" id="JAGDFX010000009">
    <property type="protein sequence ID" value="MBO1519722.1"/>
    <property type="molecule type" value="Genomic_DNA"/>
</dbReference>
<name>A0ABS3NHD5_9GAMM</name>
<evidence type="ECO:0000313" key="1">
    <source>
        <dbReference type="EMBL" id="MBO1519722.1"/>
    </source>
</evidence>
<organism evidence="1 2">
    <name type="scientific">Oceanisphaera pacifica</name>
    <dbReference type="NCBI Taxonomy" id="2818389"/>
    <lineage>
        <taxon>Bacteria</taxon>
        <taxon>Pseudomonadati</taxon>
        <taxon>Pseudomonadota</taxon>
        <taxon>Gammaproteobacteria</taxon>
        <taxon>Aeromonadales</taxon>
        <taxon>Aeromonadaceae</taxon>
        <taxon>Oceanisphaera</taxon>
    </lineage>
</organism>
<keyword evidence="2" id="KW-1185">Reference proteome</keyword>
<dbReference type="Proteomes" id="UP000664882">
    <property type="component" value="Unassembled WGS sequence"/>
</dbReference>
<accession>A0ABS3NHD5</accession>
<dbReference type="Pfam" id="PF07388">
    <property type="entry name" value="A-2_8-polyST"/>
    <property type="match status" value="1"/>
</dbReference>
<protein>
    <submittedName>
        <fullName evidence="1">Uncharacterized protein</fullName>
    </submittedName>
</protein>
<dbReference type="RefSeq" id="WP_208005603.1">
    <property type="nucleotide sequence ID" value="NZ_JAGDFX010000009.1"/>
</dbReference>
<sequence length="344" mass="40078">MNNLYIVESPLQALCALEVSLENDSESNSVVVRTSGGVRPRNDKQLLSIINKREWQKKIVIEHPISKNPLSHHCRNRAFLSSIESIFGSKVTSLYIGEFRSSFMHMVRVALNASNVYLLDDGAASIKAINNYIKLGYNYPYDNFYPKNLIKKIIFYVIYNKYIDEHFFNKRLRVVTAFSNDEHVFQRKISFDNIKKLLMKDKFINSQSVYYYGSKYSEAGIISLEYEMYFLGRIRDFYDKRGKKVTYFAHRDESEQKLNYISNTLMFNVIVPDVTAEVYLLESDSLPSEVSGAYTSVLNNIKVILPEVPLRSFKLNSDDVGLQWRDDIENVYQYFKKLNIHVEV</sequence>
<proteinExistence type="predicted"/>
<evidence type="ECO:0000313" key="2">
    <source>
        <dbReference type="Proteomes" id="UP000664882"/>
    </source>
</evidence>
<comment type="caution">
    <text evidence="1">The sequence shown here is derived from an EMBL/GenBank/DDBJ whole genome shotgun (WGS) entry which is preliminary data.</text>
</comment>
<reference evidence="1 2" key="1">
    <citation type="submission" date="2021-03" db="EMBL/GenBank/DDBJ databases">
        <title>Oceanisphaera sp. nov., isolated from the intestine.</title>
        <authorList>
            <person name="Zhao L.-H."/>
            <person name="Shi L.-F."/>
        </authorList>
    </citation>
    <scope>NUCLEOTIDE SEQUENCE [LARGE SCALE GENOMIC DNA]</scope>
    <source>
        <strain evidence="1 2">DM8</strain>
    </source>
</reference>
<gene>
    <name evidence="1" type="ORF">J3U76_08785</name>
</gene>
<dbReference type="InterPro" id="IPR010866">
    <property type="entry name" value="A-2_8-polyST"/>
</dbReference>